<feature type="compositionally biased region" description="Acidic residues" evidence="1">
    <location>
        <begin position="164"/>
        <end position="178"/>
    </location>
</feature>
<name>A0A0F9Q065_9ZZZZ</name>
<evidence type="ECO:0000256" key="1">
    <source>
        <dbReference type="SAM" id="MobiDB-lite"/>
    </source>
</evidence>
<comment type="caution">
    <text evidence="2">The sequence shown here is derived from an EMBL/GenBank/DDBJ whole genome shotgun (WGS) entry which is preliminary data.</text>
</comment>
<feature type="region of interest" description="Disordered" evidence="1">
    <location>
        <begin position="1"/>
        <end position="62"/>
    </location>
</feature>
<feature type="compositionally biased region" description="Acidic residues" evidence="1">
    <location>
        <begin position="133"/>
        <end position="142"/>
    </location>
</feature>
<sequence length="237" mass="25107">MRNDGSTHDPEATAAAARDGGSTRRTVHADGSVSVLAEESRDLTGDAAAARTTTLRKEEAIPERLRDERDSILEALADVEADISSALSDPERYAEQDAEHAAAIAKAEAYDVEAPAFPYDDGDNDCAGCPDCGDPDEDDDSPVETSPRPPRDDPSGDSGSDSADPTDAEAEDVPDDESLAVLTVSNVDPEDLGVMVTGEPIFDDGLYAALSQSPASRPMFRQPPQRHSLLPDPTAKW</sequence>
<dbReference type="EMBL" id="LAZR01002412">
    <property type="protein sequence ID" value="KKN30367.1"/>
    <property type="molecule type" value="Genomic_DNA"/>
</dbReference>
<feature type="compositionally biased region" description="Basic and acidic residues" evidence="1">
    <location>
        <begin position="1"/>
        <end position="11"/>
    </location>
</feature>
<reference evidence="2" key="1">
    <citation type="journal article" date="2015" name="Nature">
        <title>Complex archaea that bridge the gap between prokaryotes and eukaryotes.</title>
        <authorList>
            <person name="Spang A."/>
            <person name="Saw J.H."/>
            <person name="Jorgensen S.L."/>
            <person name="Zaremba-Niedzwiedzka K."/>
            <person name="Martijn J."/>
            <person name="Lind A.E."/>
            <person name="van Eijk R."/>
            <person name="Schleper C."/>
            <person name="Guy L."/>
            <person name="Ettema T.J."/>
        </authorList>
    </citation>
    <scope>NUCLEOTIDE SEQUENCE</scope>
</reference>
<gene>
    <name evidence="2" type="ORF">LCGC14_0834700</name>
</gene>
<accession>A0A0F9Q065</accession>
<dbReference type="AlphaFoldDB" id="A0A0F9Q065"/>
<organism evidence="2">
    <name type="scientific">marine sediment metagenome</name>
    <dbReference type="NCBI Taxonomy" id="412755"/>
    <lineage>
        <taxon>unclassified sequences</taxon>
        <taxon>metagenomes</taxon>
        <taxon>ecological metagenomes</taxon>
    </lineage>
</organism>
<evidence type="ECO:0000313" key="2">
    <source>
        <dbReference type="EMBL" id="KKN30367.1"/>
    </source>
</evidence>
<protein>
    <submittedName>
        <fullName evidence="2">Uncharacterized protein</fullName>
    </submittedName>
</protein>
<feature type="region of interest" description="Disordered" evidence="1">
    <location>
        <begin position="114"/>
        <end position="179"/>
    </location>
</feature>
<proteinExistence type="predicted"/>
<feature type="region of interest" description="Disordered" evidence="1">
    <location>
        <begin position="213"/>
        <end position="237"/>
    </location>
</feature>